<protein>
    <recommendedName>
        <fullName evidence="11">50S ribosomal protein L21, chloroplastic</fullName>
    </recommendedName>
</protein>
<evidence type="ECO:0008006" key="11">
    <source>
        <dbReference type="Google" id="ProtNLM"/>
    </source>
</evidence>
<dbReference type="Pfam" id="PF00829">
    <property type="entry name" value="Ribosomal_L21p"/>
    <property type="match status" value="1"/>
</dbReference>
<dbReference type="Proteomes" id="UP001438707">
    <property type="component" value="Unassembled WGS sequence"/>
</dbReference>
<dbReference type="GO" id="GO:0005762">
    <property type="term" value="C:mitochondrial large ribosomal subunit"/>
    <property type="evidence" value="ECO:0007669"/>
    <property type="project" value="TreeGrafter"/>
</dbReference>
<evidence type="ECO:0000256" key="5">
    <source>
        <dbReference type="ARBA" id="ARBA00022884"/>
    </source>
</evidence>
<dbReference type="InterPro" id="IPR036164">
    <property type="entry name" value="bL21-like_sf"/>
</dbReference>
<keyword evidence="6" id="KW-0689">Ribosomal protein</keyword>
<dbReference type="PROSITE" id="PS01169">
    <property type="entry name" value="RIBOSOMAL_L21"/>
    <property type="match status" value="1"/>
</dbReference>
<dbReference type="GO" id="GO:0009536">
    <property type="term" value="C:plastid"/>
    <property type="evidence" value="ECO:0007669"/>
    <property type="project" value="UniProtKB-SubCell"/>
</dbReference>
<name>A0AAW1R2C0_9CHLO</name>
<dbReference type="AlphaFoldDB" id="A0AAW1R2C0"/>
<evidence type="ECO:0000256" key="6">
    <source>
        <dbReference type="ARBA" id="ARBA00022980"/>
    </source>
</evidence>
<comment type="caution">
    <text evidence="9">The sequence shown here is derived from an EMBL/GenBank/DDBJ whole genome shotgun (WGS) entry which is preliminary data.</text>
</comment>
<keyword evidence="10" id="KW-1185">Reference proteome</keyword>
<keyword evidence="4" id="KW-0699">rRNA-binding</keyword>
<dbReference type="GO" id="GO:0003735">
    <property type="term" value="F:structural constituent of ribosome"/>
    <property type="evidence" value="ECO:0007669"/>
    <property type="project" value="InterPro"/>
</dbReference>
<evidence type="ECO:0000313" key="10">
    <source>
        <dbReference type="Proteomes" id="UP001438707"/>
    </source>
</evidence>
<keyword evidence="7" id="KW-0687">Ribonucleoprotein</keyword>
<evidence type="ECO:0000256" key="8">
    <source>
        <dbReference type="SAM" id="MobiDB-lite"/>
    </source>
</evidence>
<dbReference type="InterPro" id="IPR028909">
    <property type="entry name" value="bL21-like"/>
</dbReference>
<dbReference type="HAMAP" id="MF_01363">
    <property type="entry name" value="Ribosomal_bL21"/>
    <property type="match status" value="1"/>
</dbReference>
<evidence type="ECO:0000313" key="9">
    <source>
        <dbReference type="EMBL" id="KAK9827879.1"/>
    </source>
</evidence>
<feature type="region of interest" description="Disordered" evidence="8">
    <location>
        <begin position="27"/>
        <end position="71"/>
    </location>
</feature>
<gene>
    <name evidence="9" type="ORF">WJX74_007365</name>
</gene>
<organism evidence="9 10">
    <name type="scientific">Apatococcus lobatus</name>
    <dbReference type="NCBI Taxonomy" id="904363"/>
    <lineage>
        <taxon>Eukaryota</taxon>
        <taxon>Viridiplantae</taxon>
        <taxon>Chlorophyta</taxon>
        <taxon>core chlorophytes</taxon>
        <taxon>Trebouxiophyceae</taxon>
        <taxon>Chlorellales</taxon>
        <taxon>Chlorellaceae</taxon>
        <taxon>Apatococcus</taxon>
    </lineage>
</organism>
<feature type="compositionally biased region" description="Polar residues" evidence="8">
    <location>
        <begin position="31"/>
        <end position="42"/>
    </location>
</feature>
<dbReference type="PANTHER" id="PTHR21349:SF7">
    <property type="entry name" value="LARGE RIBOSOMAL SUBUNIT PROTEIN BL21C"/>
    <property type="match status" value="1"/>
</dbReference>
<dbReference type="GO" id="GO:0019843">
    <property type="term" value="F:rRNA binding"/>
    <property type="evidence" value="ECO:0007669"/>
    <property type="project" value="UniProtKB-KW"/>
</dbReference>
<dbReference type="GO" id="GO:0006412">
    <property type="term" value="P:translation"/>
    <property type="evidence" value="ECO:0007669"/>
    <property type="project" value="InterPro"/>
</dbReference>
<keyword evidence="5" id="KW-0694">RNA-binding</keyword>
<evidence type="ECO:0000256" key="3">
    <source>
        <dbReference type="ARBA" id="ARBA00022640"/>
    </source>
</evidence>
<keyword evidence="3" id="KW-0934">Plastid</keyword>
<dbReference type="InterPro" id="IPR001787">
    <property type="entry name" value="Ribosomal_bL21"/>
</dbReference>
<sequence>MASGVCSCPHRLHAAPVFRPTVRPAQLSVRAGSTPSQKQSSKARGDRAVSHAAATEAPPAPKQTRKEELPSYVNTSDKYAVIEAGGVQHLVEENRLYTCNRLKAEPGSRIRFPRVLALKNDGKFEVGRPYLDNVRVEAQIIEDYKAPKVIVFKMRAKKHYRRKNGHRQPMSKFLITKILHD</sequence>
<accession>A0AAW1R2C0</accession>
<evidence type="ECO:0000256" key="4">
    <source>
        <dbReference type="ARBA" id="ARBA00022730"/>
    </source>
</evidence>
<dbReference type="SUPFAM" id="SSF141091">
    <property type="entry name" value="L21p-like"/>
    <property type="match status" value="1"/>
</dbReference>
<comment type="similarity">
    <text evidence="2">Belongs to the bacterial ribosomal protein bL21 family.</text>
</comment>
<dbReference type="InterPro" id="IPR018258">
    <property type="entry name" value="Ribosomal_bL21_CS"/>
</dbReference>
<evidence type="ECO:0000256" key="7">
    <source>
        <dbReference type="ARBA" id="ARBA00023274"/>
    </source>
</evidence>
<evidence type="ECO:0000256" key="2">
    <source>
        <dbReference type="ARBA" id="ARBA00008563"/>
    </source>
</evidence>
<dbReference type="NCBIfam" id="TIGR00061">
    <property type="entry name" value="L21"/>
    <property type="match status" value="1"/>
</dbReference>
<reference evidence="9 10" key="1">
    <citation type="journal article" date="2024" name="Nat. Commun.">
        <title>Phylogenomics reveals the evolutionary origins of lichenization in chlorophyte algae.</title>
        <authorList>
            <person name="Puginier C."/>
            <person name="Libourel C."/>
            <person name="Otte J."/>
            <person name="Skaloud P."/>
            <person name="Haon M."/>
            <person name="Grisel S."/>
            <person name="Petersen M."/>
            <person name="Berrin J.G."/>
            <person name="Delaux P.M."/>
            <person name="Dal Grande F."/>
            <person name="Keller J."/>
        </authorList>
    </citation>
    <scope>NUCLEOTIDE SEQUENCE [LARGE SCALE GENOMIC DNA]</scope>
    <source>
        <strain evidence="9 10">SAG 2145</strain>
    </source>
</reference>
<dbReference type="EMBL" id="JALJOS010000017">
    <property type="protein sequence ID" value="KAK9827879.1"/>
    <property type="molecule type" value="Genomic_DNA"/>
</dbReference>
<dbReference type="PANTHER" id="PTHR21349">
    <property type="entry name" value="50S RIBOSOMAL PROTEIN L21"/>
    <property type="match status" value="1"/>
</dbReference>
<proteinExistence type="inferred from homology"/>
<evidence type="ECO:0000256" key="1">
    <source>
        <dbReference type="ARBA" id="ARBA00004474"/>
    </source>
</evidence>
<comment type="subcellular location">
    <subcellularLocation>
        <location evidence="1">Plastid</location>
    </subcellularLocation>
</comment>